<comment type="caution">
    <text evidence="1">The sequence shown here is derived from an EMBL/GenBank/DDBJ whole genome shotgun (WGS) entry which is preliminary data.</text>
</comment>
<dbReference type="InterPro" id="IPR037175">
    <property type="entry name" value="KFase_sf"/>
</dbReference>
<dbReference type="EMBL" id="JACCBU010000001">
    <property type="protein sequence ID" value="NYE73091.1"/>
    <property type="molecule type" value="Genomic_DNA"/>
</dbReference>
<dbReference type="GO" id="GO:0004061">
    <property type="term" value="F:arylformamidase activity"/>
    <property type="evidence" value="ECO:0007669"/>
    <property type="project" value="InterPro"/>
</dbReference>
<dbReference type="GO" id="GO:0019441">
    <property type="term" value="P:L-tryptophan catabolic process to kynurenine"/>
    <property type="evidence" value="ECO:0007669"/>
    <property type="project" value="InterPro"/>
</dbReference>
<dbReference type="AlphaFoldDB" id="A0A7Y9IA09"/>
<reference evidence="1 2" key="1">
    <citation type="submission" date="2020-07" db="EMBL/GenBank/DDBJ databases">
        <title>Sequencing the genomes of 1000 actinobacteria strains.</title>
        <authorList>
            <person name="Klenk H.-P."/>
        </authorList>
    </citation>
    <scope>NUCLEOTIDE SEQUENCE [LARGE SCALE GENOMIC DNA]</scope>
    <source>
        <strain evidence="1 2">DSM 22083</strain>
    </source>
</reference>
<dbReference type="Pfam" id="PF04199">
    <property type="entry name" value="Cyclase"/>
    <property type="match status" value="1"/>
</dbReference>
<dbReference type="Gene3D" id="3.50.30.50">
    <property type="entry name" value="Putative cyclase"/>
    <property type="match status" value="1"/>
</dbReference>
<protein>
    <submittedName>
        <fullName evidence="1">Kynurenine formamidase</fullName>
    </submittedName>
</protein>
<dbReference type="PANTHER" id="PTHR31118">
    <property type="entry name" value="CYCLASE-LIKE PROTEIN 2"/>
    <property type="match status" value="1"/>
</dbReference>
<dbReference type="PANTHER" id="PTHR31118:SF32">
    <property type="entry name" value="KYNURENINE FORMAMIDASE"/>
    <property type="match status" value="1"/>
</dbReference>
<dbReference type="Proteomes" id="UP000569914">
    <property type="component" value="Unassembled WGS sequence"/>
</dbReference>
<proteinExistence type="predicted"/>
<gene>
    <name evidence="1" type="ORF">BKA15_004420</name>
</gene>
<evidence type="ECO:0000313" key="2">
    <source>
        <dbReference type="Proteomes" id="UP000569914"/>
    </source>
</evidence>
<sequence>MPLQSIMGPAVIIDVSAAGDNAAIGAELLSGTDVRLGEILLLRSDHERRWPTTTPEYWPRAPWLTRSAAEWVRAAGVSAIGFDFPQDRGIRADHADGWVPAAELDDDWPCHRILLAAGIPQIEYLTNLAAIRAERCTFAAVPLRVPRSDGAPVRALVFVPEEDP</sequence>
<organism evidence="1 2">
    <name type="scientific">Microlunatus parietis</name>
    <dbReference type="NCBI Taxonomy" id="682979"/>
    <lineage>
        <taxon>Bacteria</taxon>
        <taxon>Bacillati</taxon>
        <taxon>Actinomycetota</taxon>
        <taxon>Actinomycetes</taxon>
        <taxon>Propionibacteriales</taxon>
        <taxon>Propionibacteriaceae</taxon>
        <taxon>Microlunatus</taxon>
    </lineage>
</organism>
<evidence type="ECO:0000313" key="1">
    <source>
        <dbReference type="EMBL" id="NYE73091.1"/>
    </source>
</evidence>
<dbReference type="RefSeq" id="WP_179754337.1">
    <property type="nucleotide sequence ID" value="NZ_JACCBU010000001.1"/>
</dbReference>
<name>A0A7Y9IA09_9ACTN</name>
<accession>A0A7Y9IA09</accession>
<dbReference type="InterPro" id="IPR007325">
    <property type="entry name" value="KFase/CYL"/>
</dbReference>
<dbReference type="SUPFAM" id="SSF102198">
    <property type="entry name" value="Putative cyclase"/>
    <property type="match status" value="1"/>
</dbReference>
<keyword evidence="2" id="KW-1185">Reference proteome</keyword>